<proteinExistence type="predicted"/>
<evidence type="ECO:0008006" key="4">
    <source>
        <dbReference type="Google" id="ProtNLM"/>
    </source>
</evidence>
<keyword evidence="1" id="KW-0732">Signal</keyword>
<comment type="caution">
    <text evidence="2">The sequence shown here is derived from an EMBL/GenBank/DDBJ whole genome shotgun (WGS) entry which is preliminary data.</text>
</comment>
<evidence type="ECO:0000256" key="1">
    <source>
        <dbReference type="SAM" id="SignalP"/>
    </source>
</evidence>
<gene>
    <name evidence="2" type="ORF">BE08_22270</name>
</gene>
<accession>A0A150PNN1</accession>
<evidence type="ECO:0000313" key="3">
    <source>
        <dbReference type="Proteomes" id="UP000075420"/>
    </source>
</evidence>
<organism evidence="2 3">
    <name type="scientific">Sorangium cellulosum</name>
    <name type="common">Polyangium cellulosum</name>
    <dbReference type="NCBI Taxonomy" id="56"/>
    <lineage>
        <taxon>Bacteria</taxon>
        <taxon>Pseudomonadati</taxon>
        <taxon>Myxococcota</taxon>
        <taxon>Polyangia</taxon>
        <taxon>Polyangiales</taxon>
        <taxon>Polyangiaceae</taxon>
        <taxon>Sorangium</taxon>
    </lineage>
</organism>
<dbReference type="Proteomes" id="UP000075420">
    <property type="component" value="Unassembled WGS sequence"/>
</dbReference>
<evidence type="ECO:0000313" key="2">
    <source>
        <dbReference type="EMBL" id="KYF57263.1"/>
    </source>
</evidence>
<sequence>MLHDRTTPRSANMDIISLALLAAVMASAALLPACGAPPAEDLDGAGDAYPSERADAVAGPVKHRDPCAAVRCRDGLTCEVQGGLPVCVEAPPSRACQTDDDCSVAADYCGGCNCIALAPGESAPVCHGDEVACVVWPCLGLEARCEAGACVVAR</sequence>
<dbReference type="AlphaFoldDB" id="A0A150PNN1"/>
<feature type="signal peptide" evidence="1">
    <location>
        <begin position="1"/>
        <end position="28"/>
    </location>
</feature>
<feature type="chain" id="PRO_5007565761" description="Secreted protein" evidence="1">
    <location>
        <begin position="29"/>
        <end position="154"/>
    </location>
</feature>
<name>A0A150PNN1_SORCE</name>
<feature type="non-terminal residue" evidence="2">
    <location>
        <position position="154"/>
    </location>
</feature>
<reference evidence="2 3" key="1">
    <citation type="submission" date="2014-02" db="EMBL/GenBank/DDBJ databases">
        <title>The small core and large imbalanced accessory genome model reveals a collaborative survival strategy of Sorangium cellulosum strains in nature.</title>
        <authorList>
            <person name="Han K."/>
            <person name="Peng R."/>
            <person name="Blom J."/>
            <person name="Li Y.-Z."/>
        </authorList>
    </citation>
    <scope>NUCLEOTIDE SEQUENCE [LARGE SCALE GENOMIC DNA]</scope>
    <source>
        <strain evidence="2 3">So0157-25</strain>
    </source>
</reference>
<protein>
    <recommendedName>
        <fullName evidence="4">Secreted protein</fullName>
    </recommendedName>
</protein>
<dbReference type="EMBL" id="JELY01001006">
    <property type="protein sequence ID" value="KYF57263.1"/>
    <property type="molecule type" value="Genomic_DNA"/>
</dbReference>